<gene>
    <name evidence="3" type="ORF">RND71_042641</name>
</gene>
<dbReference type="AlphaFoldDB" id="A0AAE1UUZ6"/>
<dbReference type="NCBIfam" id="TIGR00756">
    <property type="entry name" value="PPR"/>
    <property type="match status" value="2"/>
</dbReference>
<protein>
    <recommendedName>
        <fullName evidence="5">Pentatricopeptide repeat-containing protein</fullName>
    </recommendedName>
</protein>
<evidence type="ECO:0008006" key="5">
    <source>
        <dbReference type="Google" id="ProtNLM"/>
    </source>
</evidence>
<feature type="repeat" description="PPR" evidence="2">
    <location>
        <begin position="378"/>
        <end position="412"/>
    </location>
</feature>
<feature type="repeat" description="PPR" evidence="2">
    <location>
        <begin position="178"/>
        <end position="212"/>
    </location>
</feature>
<dbReference type="PANTHER" id="PTHR24015">
    <property type="entry name" value="OS07G0578800 PROTEIN-RELATED"/>
    <property type="match status" value="1"/>
</dbReference>
<dbReference type="Gene3D" id="1.25.40.10">
    <property type="entry name" value="Tetratricopeptide repeat domain"/>
    <property type="match status" value="4"/>
</dbReference>
<dbReference type="PANTHER" id="PTHR24015:SF1991">
    <property type="entry name" value="OS01G0938000 PROTEIN"/>
    <property type="match status" value="1"/>
</dbReference>
<proteinExistence type="predicted"/>
<dbReference type="GO" id="GO:0009451">
    <property type="term" value="P:RNA modification"/>
    <property type="evidence" value="ECO:0007669"/>
    <property type="project" value="InterPro"/>
</dbReference>
<evidence type="ECO:0000313" key="4">
    <source>
        <dbReference type="Proteomes" id="UP001291623"/>
    </source>
</evidence>
<keyword evidence="1" id="KW-0677">Repeat</keyword>
<comment type="caution">
    <text evidence="3">The sequence shown here is derived from an EMBL/GenBank/DDBJ whole genome shotgun (WGS) entry which is preliminary data.</text>
</comment>
<dbReference type="GO" id="GO:0003723">
    <property type="term" value="F:RNA binding"/>
    <property type="evidence" value="ECO:0007669"/>
    <property type="project" value="InterPro"/>
</dbReference>
<evidence type="ECO:0000313" key="3">
    <source>
        <dbReference type="EMBL" id="KAK4338154.1"/>
    </source>
</evidence>
<dbReference type="Pfam" id="PF01535">
    <property type="entry name" value="PPR"/>
    <property type="match status" value="5"/>
</dbReference>
<sequence length="426" mass="47742">MQLIRTLELDAVTLISIIPLVAEFMLLREGKAIHGFNIRREMGAELLVMNALMDMYLNCERAKDAERLFLNMPKKDLISWNTIISGYSQNGWCREAQLLLKKFRSGNSECSLSTLLGILPACDSPNSVRLGRLIHSWEVKLGFVNTIILVNLLMYMYISCGDLVASFKLLEEIAYAADVDNWNTVISGCTQNGYFWEALNAFNLMRLKSYIILDTVTLVSVVSACGNLELICEGKSIHALALKTSTGQDIRVQNALITMYGKLSDMESARSVFELCVYLNLCSWNCMISALAQNGSSKEAIEFFRLLEFEPDEMTMATVLSACRQLGIIRHGKQIHAHLIRSSFYKNAFVSAALVDMYSSCDRLEVARQVFQTSAERSIAAWNSMISSYGFHSKGQKAIEIFHDMIDSGLTPSKVTFNSLQSHRAC</sequence>
<feature type="repeat" description="PPR" evidence="2">
    <location>
        <begin position="76"/>
        <end position="110"/>
    </location>
</feature>
<dbReference type="InterPro" id="IPR046960">
    <property type="entry name" value="PPR_At4g14850-like_plant"/>
</dbReference>
<dbReference type="Proteomes" id="UP001291623">
    <property type="component" value="Unassembled WGS sequence"/>
</dbReference>
<name>A0AAE1UUZ6_9SOLA</name>
<reference evidence="3" key="1">
    <citation type="submission" date="2023-12" db="EMBL/GenBank/DDBJ databases">
        <title>Genome assembly of Anisodus tanguticus.</title>
        <authorList>
            <person name="Wang Y.-J."/>
        </authorList>
    </citation>
    <scope>NUCLEOTIDE SEQUENCE</scope>
    <source>
        <strain evidence="3">KB-2021</strain>
        <tissue evidence="3">Leaf</tissue>
    </source>
</reference>
<dbReference type="InterPro" id="IPR002885">
    <property type="entry name" value="PPR_rpt"/>
</dbReference>
<accession>A0AAE1UUZ6</accession>
<organism evidence="3 4">
    <name type="scientific">Anisodus tanguticus</name>
    <dbReference type="NCBI Taxonomy" id="243964"/>
    <lineage>
        <taxon>Eukaryota</taxon>
        <taxon>Viridiplantae</taxon>
        <taxon>Streptophyta</taxon>
        <taxon>Embryophyta</taxon>
        <taxon>Tracheophyta</taxon>
        <taxon>Spermatophyta</taxon>
        <taxon>Magnoliopsida</taxon>
        <taxon>eudicotyledons</taxon>
        <taxon>Gunneridae</taxon>
        <taxon>Pentapetalae</taxon>
        <taxon>asterids</taxon>
        <taxon>lamiids</taxon>
        <taxon>Solanales</taxon>
        <taxon>Solanaceae</taxon>
        <taxon>Solanoideae</taxon>
        <taxon>Hyoscyameae</taxon>
        <taxon>Anisodus</taxon>
    </lineage>
</organism>
<dbReference type="InterPro" id="IPR011990">
    <property type="entry name" value="TPR-like_helical_dom_sf"/>
</dbReference>
<keyword evidence="4" id="KW-1185">Reference proteome</keyword>
<evidence type="ECO:0000256" key="2">
    <source>
        <dbReference type="PROSITE-ProRule" id="PRU00708"/>
    </source>
</evidence>
<dbReference type="Pfam" id="PF13041">
    <property type="entry name" value="PPR_2"/>
    <property type="match status" value="1"/>
</dbReference>
<dbReference type="EMBL" id="JAVYJV010000024">
    <property type="protein sequence ID" value="KAK4338154.1"/>
    <property type="molecule type" value="Genomic_DNA"/>
</dbReference>
<evidence type="ECO:0000256" key="1">
    <source>
        <dbReference type="ARBA" id="ARBA00022737"/>
    </source>
</evidence>
<dbReference type="PROSITE" id="PS51375">
    <property type="entry name" value="PPR"/>
    <property type="match status" value="3"/>
</dbReference>